<sequence>MYYLFYYNVRLVG</sequence>
<accession>A0A0E9XLG6</accession>
<organism evidence="1">
    <name type="scientific">Anguilla anguilla</name>
    <name type="common">European freshwater eel</name>
    <name type="synonym">Muraena anguilla</name>
    <dbReference type="NCBI Taxonomy" id="7936"/>
    <lineage>
        <taxon>Eukaryota</taxon>
        <taxon>Metazoa</taxon>
        <taxon>Chordata</taxon>
        <taxon>Craniata</taxon>
        <taxon>Vertebrata</taxon>
        <taxon>Euteleostomi</taxon>
        <taxon>Actinopterygii</taxon>
        <taxon>Neopterygii</taxon>
        <taxon>Teleostei</taxon>
        <taxon>Anguilliformes</taxon>
        <taxon>Anguillidae</taxon>
        <taxon>Anguilla</taxon>
    </lineage>
</organism>
<dbReference type="EMBL" id="GBXM01004995">
    <property type="protein sequence ID" value="JAI03583.1"/>
    <property type="molecule type" value="Transcribed_RNA"/>
</dbReference>
<reference evidence="1" key="1">
    <citation type="submission" date="2014-11" db="EMBL/GenBank/DDBJ databases">
        <authorList>
            <person name="Amaro Gonzalez C."/>
        </authorList>
    </citation>
    <scope>NUCLEOTIDE SEQUENCE</scope>
</reference>
<proteinExistence type="predicted"/>
<name>A0A0E9XLG6_ANGAN</name>
<evidence type="ECO:0000313" key="1">
    <source>
        <dbReference type="EMBL" id="JAI03583.1"/>
    </source>
</evidence>
<protein>
    <submittedName>
        <fullName evidence="1">Uncharacterized protein</fullName>
    </submittedName>
</protein>
<reference evidence="1" key="2">
    <citation type="journal article" date="2015" name="Fish Shellfish Immunol.">
        <title>Early steps in the European eel (Anguilla anguilla)-Vibrio vulnificus interaction in the gills: Role of the RtxA13 toxin.</title>
        <authorList>
            <person name="Callol A."/>
            <person name="Pajuelo D."/>
            <person name="Ebbesson L."/>
            <person name="Teles M."/>
            <person name="MacKenzie S."/>
            <person name="Amaro C."/>
        </authorList>
    </citation>
    <scope>NUCLEOTIDE SEQUENCE</scope>
</reference>